<feature type="compositionally biased region" description="Acidic residues" evidence="1">
    <location>
        <begin position="131"/>
        <end position="140"/>
    </location>
</feature>
<dbReference type="EMBL" id="KV784354">
    <property type="protein sequence ID" value="OEU20734.1"/>
    <property type="molecule type" value="Genomic_DNA"/>
</dbReference>
<name>A0A1E7FRI6_9STRA</name>
<dbReference type="SUPFAM" id="SSF46934">
    <property type="entry name" value="UBA-like"/>
    <property type="match status" value="1"/>
</dbReference>
<dbReference type="InterPro" id="IPR015940">
    <property type="entry name" value="UBA"/>
</dbReference>
<gene>
    <name evidence="3" type="ORF">FRACYDRAFT_234365</name>
</gene>
<dbReference type="Gene3D" id="1.10.8.10">
    <property type="entry name" value="DNA helicase RuvA subunit, C-terminal domain"/>
    <property type="match status" value="1"/>
</dbReference>
<feature type="compositionally biased region" description="Basic and acidic residues" evidence="1">
    <location>
        <begin position="2138"/>
        <end position="2150"/>
    </location>
</feature>
<evidence type="ECO:0000313" key="3">
    <source>
        <dbReference type="EMBL" id="OEU20734.1"/>
    </source>
</evidence>
<sequence>MAQQHYALVQKNGCHPLKVKVQPSTTAASDKNKALAKKTSILDNAVRAELEEIFHTYADLYPNAKLLEEKRQRDTLLQAASAASSFQNQQENCDTQSKKKPRRGFFTFLFGSRDEAEVDHDTTKMSTNDSGNDDDEDDDDSRLTYRNTTNDEDDGILCGTINSLDTSCIPLEVYNVARSHLTSTRMRRENPNSFRCGPRSRQLTQQQSQYTKPRTESKSSDMFIAVGLGEIAELGGSHTPISATRSASGKRSSSSQIFYTSDRDELLEYAERTQQFDLPSVRGTVLSQNCIAVSWGFLDGITVFYRRRMSMSSNNDNFCCDDAAGEGWDAIWWLGPSGPVLESMTSDAKDLFHDDQEQPGSPLLKISDCVALHVEAPTKQVTEEDESIVVTLVISRLGGYIELVPLPTELWKGPILVPNNYRQHKKNSAHAKSKRGRHPQPYHYTTGENIASPLNTVALTTLDYHLDVQTLEVFRTDVNSESIWNNHEYPHGPPAEFLLCASGLSVEGGFGDTITFWAISTIFSPEESTTPTNPKGSTDFQLHSCLLEAIWTNTGSPVSIFATSGIMSRWRTPRQVELRDVTVSKRDEEESSQNQTPVTTLTTTAPIVSMQFSGCDGSKSNHSGPFLSVLDFNGGVQIFDCSVLARVAAQNMTHHEYGQYRDTESEQDKTQLPFHLVKSVVLRNEVATALQKHPMIRPTVGNFHWLGRIGVGGVEFLPPIVFILNHSRKLVIATFNFLEDDDITNTQQTLKEGPLKTSVIHVSFPASGAAISNLEDNSLSFVSWQIRGPASIAQTSAYFLKFFVLKKLQPMAIVETLARESKHREAIQSAKKLSEYEQNALAAVIKNCYKNMWEIERDVDSLKAINDEPYIIREALAIYESDISDNGLTLEKLRSVLQLALRVFLRGEDEKIQKIRSYFVRLGTYELLSKRFKSEPSLKKFMNEFKELDLLSLSLQLAERGDVGALTIVLFRHRFEVHRNLLSILAALPLPLTSTLYCHLFPVVDQGNFSDFFLHSKTMRISTVFGTSDEMIVLEYNKVLYDRFDDEAISEALVASWFVKRAKRAQTFVGNADDVINLCVFGLKCSSPYLDESSLMIADPYVQELHKTWRTGLSLRRMLLDQVVSIDGDSINTDDLLGTNLVELLDLILGRGSHSSDILYQFREFVQPLVTEMYISSSNDNLDEALVAFCLKEAIRYRDLETIGAKRVLASAIVIAENSKASMHMRDRLVKQKESLIELVMTVTKEVSKNLDTAVLSFDDTKELIGSIWRLYETLPARLISSELEYELKIQAFYQDLVGMDILSGWPGCKQPFAFFNKRQIKRYKTDHEFEKVYCDVLEICKSFFATVTVITSTRNEVALFHDLLCDIRSLNEVCFGSSLDISTVVCKHVIPALLQKGYFEIVASYLGSDSTVGDKQKIQDSVLEYVDEAMFSERDDNSRISDAIKCQQILIPLLDSSLESIFQSNRRYLDASRFVSNVLFDGKLGTPLKPLDFKEMHALDAIEKVLQKVPECIGCGCSRWMDSAYARDANNLLRQAESPTGVILDENQNKELPDLPGGGVFHLATILGLESKTSALAVKCRVIHYALQIGLHGAAASIARTLIYDREFGSYTNLTIDSVILGAIAEVVSTENYLDQMTKKELCQTVLCRFKTKLLKNSEAFNTILRVSSNLDRITSRFNNGIDCLPPGKKEHLLSRPIARLYNHVLHEYNAVIQSLFTELASQTSHGLVNDSLMNALSRFTMYWCIHDSKTPKSFVDLRDKADFRDNLISGCALILQIPSAFTGGNCVDELQKIALDQATSVDGEESFETMNTFLLPDSNLVKKLTEIGFGDNEARRAVIMTGNAGYTDALGWAALHTTDSGINNPFFFLKPTNRKYVEEDSIRLLQKSLTELSRILEDPSHRSTILHNIANRLQVGNKPSDASDYIAETKADSQKQIKTIQPVAHKIIRQKKEQKLAENISRVSTKDHANQENSIVKVDSISLDHQKRSVQKRRRPPPPPPRAAIVPLSKCLTSATGTVSGRNIAEKSLIDREELRKRGQAALNKLRSTKSNEPGNRKRLIEEGRTLLLNHSKPSSTSSCQPEQLGLIKSLSSKQIMPQVEKTRRKTVSSREPINQSFIGNTDSTHQLTRSPNGADRNRVTKIDPTDKNEEDGGWDFDDF</sequence>
<feature type="compositionally biased region" description="Acidic residues" evidence="1">
    <location>
        <begin position="2151"/>
        <end position="2162"/>
    </location>
</feature>
<protein>
    <recommendedName>
        <fullName evidence="2">UBA domain-containing protein</fullName>
    </recommendedName>
</protein>
<feature type="region of interest" description="Disordered" evidence="1">
    <location>
        <begin position="117"/>
        <end position="149"/>
    </location>
</feature>
<proteinExistence type="predicted"/>
<evidence type="ECO:0000259" key="2">
    <source>
        <dbReference type="Pfam" id="PF22562"/>
    </source>
</evidence>
<dbReference type="OrthoDB" id="46875at2759"/>
<evidence type="ECO:0000256" key="1">
    <source>
        <dbReference type="SAM" id="MobiDB-lite"/>
    </source>
</evidence>
<dbReference type="Proteomes" id="UP000095751">
    <property type="component" value="Unassembled WGS sequence"/>
</dbReference>
<dbReference type="Pfam" id="PF22562">
    <property type="entry name" value="UBA_7"/>
    <property type="match status" value="1"/>
</dbReference>
<evidence type="ECO:0000313" key="4">
    <source>
        <dbReference type="Proteomes" id="UP000095751"/>
    </source>
</evidence>
<dbReference type="InParanoid" id="A0A1E7FRI6"/>
<feature type="region of interest" description="Disordered" evidence="1">
    <location>
        <begin position="184"/>
        <end position="217"/>
    </location>
</feature>
<feature type="compositionally biased region" description="Polar residues" evidence="1">
    <location>
        <begin position="2112"/>
        <end position="2134"/>
    </location>
</feature>
<feature type="domain" description="UBA" evidence="2">
    <location>
        <begin position="1819"/>
        <end position="1865"/>
    </location>
</feature>
<accession>A0A1E7FRI6</accession>
<reference evidence="3 4" key="1">
    <citation type="submission" date="2016-09" db="EMBL/GenBank/DDBJ databases">
        <title>Extensive genetic diversity and differential bi-allelic expression allows diatom success in the polar Southern Ocean.</title>
        <authorList>
            <consortium name="DOE Joint Genome Institute"/>
            <person name="Mock T."/>
            <person name="Otillar R.P."/>
            <person name="Strauss J."/>
            <person name="Dupont C."/>
            <person name="Frickenhaus S."/>
            <person name="Maumus F."/>
            <person name="Mcmullan M."/>
            <person name="Sanges R."/>
            <person name="Schmutz J."/>
            <person name="Toseland A."/>
            <person name="Valas R."/>
            <person name="Veluchamy A."/>
            <person name="Ward B.J."/>
            <person name="Allen A."/>
            <person name="Barry K."/>
            <person name="Falciatore A."/>
            <person name="Ferrante M."/>
            <person name="Fortunato A.E."/>
            <person name="Gloeckner G."/>
            <person name="Gruber A."/>
            <person name="Hipkin R."/>
            <person name="Janech M."/>
            <person name="Kroth P."/>
            <person name="Leese F."/>
            <person name="Lindquist E."/>
            <person name="Lyon B.R."/>
            <person name="Martin J."/>
            <person name="Mayer C."/>
            <person name="Parker M."/>
            <person name="Quesneville H."/>
            <person name="Raymond J."/>
            <person name="Uhlig C."/>
            <person name="Valentin K.U."/>
            <person name="Worden A.Z."/>
            <person name="Armbrust E.V."/>
            <person name="Bowler C."/>
            <person name="Green B."/>
            <person name="Moulton V."/>
            <person name="Van Oosterhout C."/>
            <person name="Grigoriev I."/>
        </authorList>
    </citation>
    <scope>NUCLEOTIDE SEQUENCE [LARGE SCALE GENOMIC DNA]</scope>
    <source>
        <strain evidence="3 4">CCMP1102</strain>
    </source>
</reference>
<feature type="region of interest" description="Disordered" evidence="1">
    <location>
        <begin position="1964"/>
        <end position="2007"/>
    </location>
</feature>
<dbReference type="KEGG" id="fcy:FRACYDRAFT_234365"/>
<organism evidence="3 4">
    <name type="scientific">Fragilariopsis cylindrus CCMP1102</name>
    <dbReference type="NCBI Taxonomy" id="635003"/>
    <lineage>
        <taxon>Eukaryota</taxon>
        <taxon>Sar</taxon>
        <taxon>Stramenopiles</taxon>
        <taxon>Ochrophyta</taxon>
        <taxon>Bacillariophyta</taxon>
        <taxon>Bacillariophyceae</taxon>
        <taxon>Bacillariophycidae</taxon>
        <taxon>Bacillariales</taxon>
        <taxon>Bacillariaceae</taxon>
        <taxon>Fragilariopsis</taxon>
    </lineage>
</organism>
<feature type="region of interest" description="Disordered" evidence="1">
    <location>
        <begin position="2091"/>
        <end position="2162"/>
    </location>
</feature>
<dbReference type="InterPro" id="IPR009060">
    <property type="entry name" value="UBA-like_sf"/>
</dbReference>
<feature type="compositionally biased region" description="Polar residues" evidence="1">
    <location>
        <begin position="201"/>
        <end position="212"/>
    </location>
</feature>
<keyword evidence="4" id="KW-1185">Reference proteome</keyword>